<accession>A0ABS6EBV1</accession>
<feature type="domain" description="Peptidase U32 collagenase" evidence="1">
    <location>
        <begin position="378"/>
        <end position="492"/>
    </location>
</feature>
<gene>
    <name evidence="2" type="ORF">KQI42_19785</name>
</gene>
<name>A0ABS6EBV1_9FIRM</name>
<organism evidence="2 3">
    <name type="scientific">Tissierella simiarum</name>
    <dbReference type="NCBI Taxonomy" id="2841534"/>
    <lineage>
        <taxon>Bacteria</taxon>
        <taxon>Bacillati</taxon>
        <taxon>Bacillota</taxon>
        <taxon>Tissierellia</taxon>
        <taxon>Tissierellales</taxon>
        <taxon>Tissierellaceae</taxon>
        <taxon>Tissierella</taxon>
    </lineage>
</organism>
<protein>
    <submittedName>
        <fullName evidence="2">U32 family peptidase</fullName>
    </submittedName>
</protein>
<dbReference type="PROSITE" id="PS01276">
    <property type="entry name" value="PEPTIDASE_U32"/>
    <property type="match status" value="1"/>
</dbReference>
<dbReference type="Proteomes" id="UP000749471">
    <property type="component" value="Unassembled WGS sequence"/>
</dbReference>
<comment type="caution">
    <text evidence="2">The sequence shown here is derived from an EMBL/GenBank/DDBJ whole genome shotgun (WGS) entry which is preliminary data.</text>
</comment>
<evidence type="ECO:0000313" key="2">
    <source>
        <dbReference type="EMBL" id="MBU5440239.1"/>
    </source>
</evidence>
<dbReference type="InterPro" id="IPR020988">
    <property type="entry name" value="Pept_U32_collagenase"/>
</dbReference>
<dbReference type="Pfam" id="PF12392">
    <property type="entry name" value="DUF3656"/>
    <property type="match status" value="1"/>
</dbReference>
<dbReference type="InterPro" id="IPR051454">
    <property type="entry name" value="RNA/ubiquinone_mod_enzymes"/>
</dbReference>
<dbReference type="RefSeq" id="WP_216522288.1">
    <property type="nucleotide sequence ID" value="NZ_JAHLPM010000029.1"/>
</dbReference>
<evidence type="ECO:0000259" key="1">
    <source>
        <dbReference type="Pfam" id="PF12392"/>
    </source>
</evidence>
<dbReference type="Pfam" id="PF01136">
    <property type="entry name" value="Peptidase_U32"/>
    <property type="match status" value="2"/>
</dbReference>
<dbReference type="InterPro" id="IPR001539">
    <property type="entry name" value="Peptidase_U32"/>
</dbReference>
<dbReference type="PANTHER" id="PTHR30217">
    <property type="entry name" value="PEPTIDASE U32 FAMILY"/>
    <property type="match status" value="1"/>
</dbReference>
<sequence>MNKKVELLAPVGSIESLYAAVQNGANAVYLGGKLFNARQYASNFGFEELKEAVEYAHLRGVKVYVTANILVDNSEMEEAIDYIKFLYETDVDAIIIQDLGLAYLIREILPSFSLHGSTQMTINNLSGAVFLQKIGFERVVLARETPIEEIKYIHENNPIELEGFIHGALCVCYSGQCLMSSLIGGRSGNRGKCAQPCRMTYTIVNQEGKVISKEWDKKHILSPKDLNTLDDLEQIVNAGIVSLKIEGRMKRSEYVATVVNNYRKALDSGSKTLTLENKQDVAQIFNRGFTKGLMFREFGRDFISYDRPDNRGILIGKVTKVDKYKTYVLLKDNVEAGDGLEFETFSGEYKGITVPFDGKKGSTLKLDKIGNVLKDSLVYKTSSISLLKKAKSSYEENKIRNPIDMEVTLNISENPELIVVDRGKIVIKSSDIKVEKGENITLTEEKIVEQLSKLSDTPYYLNNININLEEGAFLPIRVLNHLRREAVEDLNNLNKNFNHRKPIDEDQYERIKEKFFIFDNKNKAPERKISIKVNSLNQFNQLNLDKLDRIYLGFYEGLNEVVDRLKNREKEVYIWTDKILYQKDLDRLEKIIKPLENIIDGVSVSNIGTLQYIRERFNFKIHGDIGLNIFNSFTIDFLKEIGLVSMTLSPELNINQIKKISQRTATSLESIVYGYLPLMVTKHCPMALIKGCKDNRGCKSCNFSKGYGLKDRKGFVFYMDRKEGFSTIYNSVPIVVLDSLKQIYDNGVDMTRLDFTFETKNIAMIQRMYYDYGKNQIGDKEVAEFLDKYKEENNITKGHYFRGVM</sequence>
<evidence type="ECO:0000313" key="3">
    <source>
        <dbReference type="Proteomes" id="UP000749471"/>
    </source>
</evidence>
<dbReference type="PANTHER" id="PTHR30217:SF10">
    <property type="entry name" value="23S RRNA 5-HYDROXYCYTIDINE C2501 SYNTHASE"/>
    <property type="match status" value="1"/>
</dbReference>
<reference evidence="2 3" key="1">
    <citation type="submission" date="2021-06" db="EMBL/GenBank/DDBJ databases">
        <authorList>
            <person name="Sun Q."/>
            <person name="Li D."/>
        </authorList>
    </citation>
    <scope>NUCLEOTIDE SEQUENCE [LARGE SCALE GENOMIC DNA]</scope>
    <source>
        <strain evidence="2 3">MSJ-40</strain>
    </source>
</reference>
<proteinExistence type="predicted"/>
<keyword evidence="3" id="KW-1185">Reference proteome</keyword>
<dbReference type="EMBL" id="JAHLPM010000029">
    <property type="protein sequence ID" value="MBU5440239.1"/>
    <property type="molecule type" value="Genomic_DNA"/>
</dbReference>